<dbReference type="EMBL" id="CP031264">
    <property type="protein sequence ID" value="AXI78346.1"/>
    <property type="molecule type" value="Genomic_DNA"/>
</dbReference>
<dbReference type="InterPro" id="IPR050267">
    <property type="entry name" value="Anti-sigma-factor_SerPK"/>
</dbReference>
<keyword evidence="3" id="KW-0067">ATP-binding</keyword>
<protein>
    <submittedName>
        <fullName evidence="3">ATP-binding protein</fullName>
    </submittedName>
</protein>
<keyword evidence="1" id="KW-0418">Kinase</keyword>
<sequence length="216" mass="23089">MLACQCVQRKRWDLDFEARPEVVGALRRIMRTHLRSWGLSHLAEGAQLILSELVTNVIEHVGTSVPSRLTVMMRDGFLRIEVHDPDGGGATPTSRHAAEHAEGGRGLEIVGALADRWGADQGGPGKVIWAELDGGVAGPAGHAGGHRVDRAEALLLLYGPAPALVGAELRVGPVLMRETAVALLVDLMNWLSSHGWDPGEALDQAHTRFESEGDAA</sequence>
<organism evidence="3 4">
    <name type="scientific">Peterkaempfera bronchialis</name>
    <dbReference type="NCBI Taxonomy" id="2126346"/>
    <lineage>
        <taxon>Bacteria</taxon>
        <taxon>Bacillati</taxon>
        <taxon>Actinomycetota</taxon>
        <taxon>Actinomycetes</taxon>
        <taxon>Kitasatosporales</taxon>
        <taxon>Streptomycetaceae</taxon>
        <taxon>Peterkaempfera</taxon>
    </lineage>
</organism>
<keyword evidence="1" id="KW-0808">Transferase</keyword>
<dbReference type="Pfam" id="PF13581">
    <property type="entry name" value="HATPase_c_2"/>
    <property type="match status" value="1"/>
</dbReference>
<dbReference type="RefSeq" id="WP_111492944.1">
    <property type="nucleotide sequence ID" value="NZ_CP031264.1"/>
</dbReference>
<reference evidence="4" key="1">
    <citation type="submission" date="2018-07" db="EMBL/GenBank/DDBJ databases">
        <title>Streptacidiphilus bronchialis DSM 106435 chromosome.</title>
        <authorList>
            <person name="Batra D."/>
            <person name="Gulvik C.A."/>
        </authorList>
    </citation>
    <scope>NUCLEOTIDE SEQUENCE [LARGE SCALE GENOMIC DNA]</scope>
    <source>
        <strain evidence="4">DSM 106435</strain>
    </source>
</reference>
<dbReference type="PANTHER" id="PTHR35526:SF3">
    <property type="entry name" value="ANTI-SIGMA-F FACTOR RSBW"/>
    <property type="match status" value="1"/>
</dbReference>
<evidence type="ECO:0000313" key="3">
    <source>
        <dbReference type="EMBL" id="AXI78346.1"/>
    </source>
</evidence>
<dbReference type="KEGG" id="stri:C7M71_013780"/>
<dbReference type="Proteomes" id="UP000249340">
    <property type="component" value="Chromosome"/>
</dbReference>
<dbReference type="SUPFAM" id="SSF55874">
    <property type="entry name" value="ATPase domain of HSP90 chaperone/DNA topoisomerase II/histidine kinase"/>
    <property type="match status" value="1"/>
</dbReference>
<gene>
    <name evidence="3" type="ORF">C7M71_013780</name>
</gene>
<name>A0A345SX91_9ACTN</name>
<proteinExistence type="predicted"/>
<evidence type="ECO:0000259" key="2">
    <source>
        <dbReference type="Pfam" id="PF13581"/>
    </source>
</evidence>
<dbReference type="GO" id="GO:0004674">
    <property type="term" value="F:protein serine/threonine kinase activity"/>
    <property type="evidence" value="ECO:0007669"/>
    <property type="project" value="UniProtKB-KW"/>
</dbReference>
<dbReference type="PANTHER" id="PTHR35526">
    <property type="entry name" value="ANTI-SIGMA-F FACTOR RSBW-RELATED"/>
    <property type="match status" value="1"/>
</dbReference>
<feature type="domain" description="Histidine kinase/HSP90-like ATPase" evidence="2">
    <location>
        <begin position="16"/>
        <end position="130"/>
    </location>
</feature>
<dbReference type="GO" id="GO:0005524">
    <property type="term" value="F:ATP binding"/>
    <property type="evidence" value="ECO:0007669"/>
    <property type="project" value="UniProtKB-KW"/>
</dbReference>
<dbReference type="OrthoDB" id="3852548at2"/>
<dbReference type="InterPro" id="IPR003594">
    <property type="entry name" value="HATPase_dom"/>
</dbReference>
<dbReference type="InterPro" id="IPR036890">
    <property type="entry name" value="HATPase_C_sf"/>
</dbReference>
<evidence type="ECO:0000256" key="1">
    <source>
        <dbReference type="ARBA" id="ARBA00022527"/>
    </source>
</evidence>
<dbReference type="AlphaFoldDB" id="A0A345SX91"/>
<evidence type="ECO:0000313" key="4">
    <source>
        <dbReference type="Proteomes" id="UP000249340"/>
    </source>
</evidence>
<accession>A0A345SX91</accession>
<keyword evidence="3" id="KW-0547">Nucleotide-binding</keyword>
<keyword evidence="1" id="KW-0723">Serine/threonine-protein kinase</keyword>
<keyword evidence="4" id="KW-1185">Reference proteome</keyword>
<dbReference type="Gene3D" id="3.30.565.10">
    <property type="entry name" value="Histidine kinase-like ATPase, C-terminal domain"/>
    <property type="match status" value="1"/>
</dbReference>
<dbReference type="CDD" id="cd16936">
    <property type="entry name" value="HATPase_RsbW-like"/>
    <property type="match status" value="1"/>
</dbReference>